<keyword evidence="2" id="KW-1185">Reference proteome</keyword>
<dbReference type="AlphaFoldDB" id="A0AA37W9Q2"/>
<gene>
    <name evidence="1" type="ORF">GCM10007876_41090</name>
</gene>
<organism evidence="1 2">
    <name type="scientific">Litoribrevibacter albus</name>
    <dbReference type="NCBI Taxonomy" id="1473156"/>
    <lineage>
        <taxon>Bacteria</taxon>
        <taxon>Pseudomonadati</taxon>
        <taxon>Pseudomonadota</taxon>
        <taxon>Gammaproteobacteria</taxon>
        <taxon>Oceanospirillales</taxon>
        <taxon>Oceanospirillaceae</taxon>
        <taxon>Litoribrevibacter</taxon>
    </lineage>
</organism>
<sequence>MKMNSKALADTALTQVDNIGFYLSVYGVTDKVNRHNLMAGVFDSMQRYNGEKESLQVRINTARVRVEQGVETIKQLNLTKPEGFHNLTSLVSEQVDQAGKKAESLAGKYVPAAKPLVSKLNQLRARFV</sequence>
<protein>
    <submittedName>
        <fullName evidence="1">Uncharacterized protein</fullName>
    </submittedName>
</protein>
<evidence type="ECO:0000313" key="2">
    <source>
        <dbReference type="Proteomes" id="UP001161389"/>
    </source>
</evidence>
<proteinExistence type="predicted"/>
<accession>A0AA37W9Q2</accession>
<name>A0AA37W9Q2_9GAMM</name>
<evidence type="ECO:0000313" key="1">
    <source>
        <dbReference type="EMBL" id="GLQ33629.1"/>
    </source>
</evidence>
<reference evidence="1" key="1">
    <citation type="journal article" date="2014" name="Int. J. Syst. Evol. Microbiol.">
        <title>Complete genome sequence of Corynebacterium casei LMG S-19264T (=DSM 44701T), isolated from a smear-ripened cheese.</title>
        <authorList>
            <consortium name="US DOE Joint Genome Institute (JGI-PGF)"/>
            <person name="Walter F."/>
            <person name="Albersmeier A."/>
            <person name="Kalinowski J."/>
            <person name="Ruckert C."/>
        </authorList>
    </citation>
    <scope>NUCLEOTIDE SEQUENCE</scope>
    <source>
        <strain evidence="1">NBRC 110071</strain>
    </source>
</reference>
<comment type="caution">
    <text evidence="1">The sequence shown here is derived from an EMBL/GenBank/DDBJ whole genome shotgun (WGS) entry which is preliminary data.</text>
</comment>
<reference evidence="1" key="2">
    <citation type="submission" date="2023-01" db="EMBL/GenBank/DDBJ databases">
        <title>Draft genome sequence of Litoribrevibacter albus strain NBRC 110071.</title>
        <authorList>
            <person name="Sun Q."/>
            <person name="Mori K."/>
        </authorList>
    </citation>
    <scope>NUCLEOTIDE SEQUENCE</scope>
    <source>
        <strain evidence="1">NBRC 110071</strain>
    </source>
</reference>
<dbReference type="Proteomes" id="UP001161389">
    <property type="component" value="Unassembled WGS sequence"/>
</dbReference>
<dbReference type="EMBL" id="BSNM01000027">
    <property type="protein sequence ID" value="GLQ33629.1"/>
    <property type="molecule type" value="Genomic_DNA"/>
</dbReference>